<dbReference type="Proteomes" id="UP000664521">
    <property type="component" value="Unassembled WGS sequence"/>
</dbReference>
<evidence type="ECO:0000256" key="1">
    <source>
        <dbReference type="SAM" id="MobiDB-lite"/>
    </source>
</evidence>
<keyword evidence="3" id="KW-1185">Reference proteome</keyword>
<protein>
    <submittedName>
        <fullName evidence="2">Uncharacterized protein</fullName>
    </submittedName>
</protein>
<proteinExistence type="predicted"/>
<evidence type="ECO:0000313" key="3">
    <source>
        <dbReference type="Proteomes" id="UP000664521"/>
    </source>
</evidence>
<name>A0A8H3IQ28_9LECA</name>
<feature type="compositionally biased region" description="Low complexity" evidence="1">
    <location>
        <begin position="11"/>
        <end position="25"/>
    </location>
</feature>
<dbReference type="AlphaFoldDB" id="A0A8H3IQ28"/>
<comment type="caution">
    <text evidence="2">The sequence shown here is derived from an EMBL/GenBank/DDBJ whole genome shotgun (WGS) entry which is preliminary data.</text>
</comment>
<sequence length="152" mass="16977">MRSSVTDFRTNRLPTNTTSPSSSLAPLPNPYHIPYSDLILDCDPQAYHPYPPWIVSGVMNGALGEINGVLEYGDRVVERTFEVKAGGVRLLVTSPGDQSPISRLYYSELELLLQGFGLKLGSEGLKRTQCDYRREHQQLPDPWLGVVDLDDE</sequence>
<organism evidence="2 3">
    <name type="scientific">Heterodermia speciosa</name>
    <dbReference type="NCBI Taxonomy" id="116794"/>
    <lineage>
        <taxon>Eukaryota</taxon>
        <taxon>Fungi</taxon>
        <taxon>Dikarya</taxon>
        <taxon>Ascomycota</taxon>
        <taxon>Pezizomycotina</taxon>
        <taxon>Lecanoromycetes</taxon>
        <taxon>OSLEUM clade</taxon>
        <taxon>Lecanoromycetidae</taxon>
        <taxon>Caliciales</taxon>
        <taxon>Physciaceae</taxon>
        <taxon>Heterodermia</taxon>
    </lineage>
</organism>
<accession>A0A8H3IQ28</accession>
<feature type="region of interest" description="Disordered" evidence="1">
    <location>
        <begin position="1"/>
        <end position="25"/>
    </location>
</feature>
<gene>
    <name evidence="2" type="ORF">HETSPECPRED_006531</name>
</gene>
<reference evidence="2" key="1">
    <citation type="submission" date="2021-03" db="EMBL/GenBank/DDBJ databases">
        <authorList>
            <person name="Tagirdzhanova G."/>
        </authorList>
    </citation>
    <scope>NUCLEOTIDE SEQUENCE</scope>
</reference>
<dbReference type="EMBL" id="CAJPDS010000044">
    <property type="protein sequence ID" value="CAF9927248.1"/>
    <property type="molecule type" value="Genomic_DNA"/>
</dbReference>
<dbReference type="OrthoDB" id="10547952at2759"/>
<evidence type="ECO:0000313" key="2">
    <source>
        <dbReference type="EMBL" id="CAF9927248.1"/>
    </source>
</evidence>